<evidence type="ECO:0008006" key="3">
    <source>
        <dbReference type="Google" id="ProtNLM"/>
    </source>
</evidence>
<dbReference type="AlphaFoldDB" id="A0A6L8VEG9"/>
<keyword evidence="2" id="KW-1185">Reference proteome</keyword>
<protein>
    <recommendedName>
        <fullName evidence="3">ASCH domain-containing protein</fullName>
    </recommendedName>
</protein>
<dbReference type="RefSeq" id="WP_161343455.1">
    <property type="nucleotide sequence ID" value="NZ_BMGW01000002.1"/>
</dbReference>
<dbReference type="OrthoDB" id="121143at2"/>
<organism evidence="1 2">
    <name type="scientific">Frigidibacter albus</name>
    <dbReference type="NCBI Taxonomy" id="1465486"/>
    <lineage>
        <taxon>Bacteria</taxon>
        <taxon>Pseudomonadati</taxon>
        <taxon>Pseudomonadota</taxon>
        <taxon>Alphaproteobacteria</taxon>
        <taxon>Rhodobacterales</taxon>
        <taxon>Paracoccaceae</taxon>
        <taxon>Frigidibacter</taxon>
    </lineage>
</organism>
<proteinExistence type="predicted"/>
<comment type="caution">
    <text evidence="1">The sequence shown here is derived from an EMBL/GenBank/DDBJ whole genome shotgun (WGS) entry which is preliminary data.</text>
</comment>
<gene>
    <name evidence="1" type="ORF">GS660_03390</name>
</gene>
<accession>A0A6L8VEG9</accession>
<evidence type="ECO:0000313" key="2">
    <source>
        <dbReference type="Proteomes" id="UP000477083"/>
    </source>
</evidence>
<reference evidence="1 2" key="1">
    <citation type="submission" date="2020-01" db="EMBL/GenBank/DDBJ databases">
        <title>Frigidibacter albus SP32T (=CGMCC 1.13995T).</title>
        <authorList>
            <person name="Liao X."/>
        </authorList>
    </citation>
    <scope>NUCLEOTIDE SEQUENCE [LARGE SCALE GENOMIC DNA]</scope>
    <source>
        <strain evidence="1 2">SP32</strain>
    </source>
</reference>
<evidence type="ECO:0000313" key="1">
    <source>
        <dbReference type="EMBL" id="MZQ88141.1"/>
    </source>
</evidence>
<name>A0A6L8VEG9_9RHOB</name>
<dbReference type="Proteomes" id="UP000477083">
    <property type="component" value="Unassembled WGS sequence"/>
</dbReference>
<dbReference type="EMBL" id="WWNR01000002">
    <property type="protein sequence ID" value="MZQ88141.1"/>
    <property type="molecule type" value="Genomic_DNA"/>
</dbReference>
<sequence>MLFRAQTLQRIAKGEITVAFRRWALPRAKAGGRQRTPVGELRIDMVEAVREADIGESDARLAGFANREALLADPLLQGTEPIWRIAFTHGPDPRSALRLDVPGAEEADTILARLAETARRAEFDPLQRLAVIAANPGRRAPDLAAEAGVETQVFKRQIRWLKEQGLTESLATGYRLSPRGQAVLDRSRS</sequence>